<dbReference type="AlphaFoldDB" id="A0A1W6ZHF5"/>
<evidence type="ECO:0000313" key="4">
    <source>
        <dbReference type="Proteomes" id="UP000194161"/>
    </source>
</evidence>
<sequence>MLQRRSSAVTSSGTRHAVSAPVSTDIQPGADDVEENPDPQPVLVVHADAGERHGARYRRRAWRAAPKLSAMLDRLEHLARRDCECSVERMLNAVGRTSFAPLILIAGLFIISPIGHVIGVPTTAAILVGLSALQIVMGRSYIWLPRWLLRRKVKRTLLLRAIRLLRPLARVTEACCKSRMRWMTGDVGTRAVAGLCLAVCIVMPPLEVVPMANSICGAVLALFGLALTSRDGLLMSLTLLLGVSGLLFLLLPA</sequence>
<evidence type="ECO:0000256" key="2">
    <source>
        <dbReference type="SAM" id="Phobius"/>
    </source>
</evidence>
<feature type="compositionally biased region" description="Polar residues" evidence="1">
    <location>
        <begin position="1"/>
        <end position="14"/>
    </location>
</feature>
<name>A0A1W6ZHF5_9BORD</name>
<evidence type="ECO:0000313" key="3">
    <source>
        <dbReference type="EMBL" id="ARP96843.1"/>
    </source>
</evidence>
<keyword evidence="4" id="KW-1185">Reference proteome</keyword>
<reference evidence="3 4" key="1">
    <citation type="submission" date="2017-05" db="EMBL/GenBank/DDBJ databases">
        <title>Complete and WGS of Bordetella genogroups.</title>
        <authorList>
            <person name="Spilker T."/>
            <person name="LiPuma J."/>
        </authorList>
    </citation>
    <scope>NUCLEOTIDE SEQUENCE [LARGE SCALE GENOMIC DNA]</scope>
    <source>
        <strain evidence="3 4">AU7206</strain>
    </source>
</reference>
<feature type="transmembrane region" description="Helical" evidence="2">
    <location>
        <begin position="233"/>
        <end position="251"/>
    </location>
</feature>
<accession>A0A1W6ZHF5</accession>
<proteinExistence type="predicted"/>
<evidence type="ECO:0008006" key="5">
    <source>
        <dbReference type="Google" id="ProtNLM"/>
    </source>
</evidence>
<dbReference type="Pfam" id="PF06055">
    <property type="entry name" value="ExoD"/>
    <property type="match status" value="1"/>
</dbReference>
<feature type="transmembrane region" description="Helical" evidence="2">
    <location>
        <begin position="187"/>
        <end position="205"/>
    </location>
</feature>
<organism evidence="3 4">
    <name type="scientific">Bordetella genomosp. 13</name>
    <dbReference type="NCBI Taxonomy" id="463040"/>
    <lineage>
        <taxon>Bacteria</taxon>
        <taxon>Pseudomonadati</taxon>
        <taxon>Pseudomonadota</taxon>
        <taxon>Betaproteobacteria</taxon>
        <taxon>Burkholderiales</taxon>
        <taxon>Alcaligenaceae</taxon>
        <taxon>Bordetella</taxon>
    </lineage>
</organism>
<dbReference type="STRING" id="463040.CAL15_22235"/>
<dbReference type="PANTHER" id="PTHR41795">
    <property type="entry name" value="EXOPOLYSACCHARIDE SYNTHESIS PROTEIN"/>
    <property type="match status" value="1"/>
</dbReference>
<keyword evidence="2" id="KW-0812">Transmembrane</keyword>
<dbReference type="KEGG" id="bgm:CAL15_22235"/>
<gene>
    <name evidence="3" type="ORF">CAL15_22235</name>
</gene>
<dbReference type="InterPro" id="IPR010331">
    <property type="entry name" value="ExoD"/>
</dbReference>
<feature type="transmembrane region" description="Helical" evidence="2">
    <location>
        <begin position="99"/>
        <end position="118"/>
    </location>
</feature>
<keyword evidence="2" id="KW-0472">Membrane</keyword>
<feature type="region of interest" description="Disordered" evidence="1">
    <location>
        <begin position="1"/>
        <end position="40"/>
    </location>
</feature>
<keyword evidence="2" id="KW-1133">Transmembrane helix</keyword>
<dbReference type="PANTHER" id="PTHR41795:SF1">
    <property type="entry name" value="EXOPOLYSACCHARIDE SYNTHESIS PROTEIN"/>
    <property type="match status" value="1"/>
</dbReference>
<feature type="transmembrane region" description="Helical" evidence="2">
    <location>
        <begin position="124"/>
        <end position="144"/>
    </location>
</feature>
<dbReference type="Proteomes" id="UP000194161">
    <property type="component" value="Chromosome"/>
</dbReference>
<protein>
    <recommendedName>
        <fullName evidence="5">Exopolysaccharide biosynthesis protein</fullName>
    </recommendedName>
</protein>
<evidence type="ECO:0000256" key="1">
    <source>
        <dbReference type="SAM" id="MobiDB-lite"/>
    </source>
</evidence>
<dbReference type="EMBL" id="CP021111">
    <property type="protein sequence ID" value="ARP96843.1"/>
    <property type="molecule type" value="Genomic_DNA"/>
</dbReference>